<organism evidence="1 2">
    <name type="scientific">Cellulomonas bogoriensis 69B4 = DSM 16987</name>
    <dbReference type="NCBI Taxonomy" id="1386082"/>
    <lineage>
        <taxon>Bacteria</taxon>
        <taxon>Bacillati</taxon>
        <taxon>Actinomycetota</taxon>
        <taxon>Actinomycetes</taxon>
        <taxon>Micrococcales</taxon>
        <taxon>Cellulomonadaceae</taxon>
        <taxon>Cellulomonas</taxon>
    </lineage>
</organism>
<sequence length="404" mass="43743">MVTTRLSEWRTSYSLSLDKDALTVLQSRFGATVAPSLRSDAETRWDVTPGSTVGTVRRGVHQLVVLPKIPIGNVLYLLAVGSGQDPWSAADDAALADAPDLTSGVVSLFTNLLNQAVTGGVLRGFRVAEDDLHSVRGRIDIARQLRQRPGLNLPLAVTYNEHDADILENRLLLAATRHLRQTEGLPRHLSQALGRAGRHFADVEAVAYHADDVPPVAWNLLNARYRSAVELARLILRGTAVDIDAGSRAGHALTFDMNEVFEKFLVAAIGSALTHQDGRAQRQDTRWHLDEGRTIPLRPDLTWYGPDGTVRAVVDAKYKAERSSGPVNADVYQLLAYCTATGLNDGHLVYAAGEQRPGQVRVIRGGPVIHAHAINLSGPPADIARETTRVARHIAQAASPAIAL</sequence>
<dbReference type="EMBL" id="AXCZ01000003">
    <property type="protein sequence ID" value="KGM14427.1"/>
    <property type="molecule type" value="Genomic_DNA"/>
</dbReference>
<accession>A0A0A0C333</accession>
<dbReference type="Proteomes" id="UP000054314">
    <property type="component" value="Unassembled WGS sequence"/>
</dbReference>
<reference evidence="1 2" key="1">
    <citation type="submission" date="2013-08" db="EMBL/GenBank/DDBJ databases">
        <title>Genome sequencing of Cellulomonas bogoriensis 69B4.</title>
        <authorList>
            <person name="Chen F."/>
            <person name="Li Y."/>
            <person name="Wang G."/>
        </authorList>
    </citation>
    <scope>NUCLEOTIDE SEQUENCE [LARGE SCALE GENOMIC DNA]</scope>
    <source>
        <strain evidence="1 2">69B4</strain>
    </source>
</reference>
<keyword evidence="2" id="KW-1185">Reference proteome</keyword>
<dbReference type="PANTHER" id="PTHR38733">
    <property type="entry name" value="PROTEIN MCRC"/>
    <property type="match status" value="1"/>
</dbReference>
<comment type="caution">
    <text evidence="1">The sequence shown here is derived from an EMBL/GenBank/DDBJ whole genome shotgun (WGS) entry which is preliminary data.</text>
</comment>
<dbReference type="AlphaFoldDB" id="A0A0A0C333"/>
<dbReference type="PANTHER" id="PTHR38733:SF1">
    <property type="entry name" value="TYPE IV METHYL-DIRECTED RESTRICTION ENZYME ECOKMCRBC"/>
    <property type="match status" value="1"/>
</dbReference>
<protein>
    <submittedName>
        <fullName evidence="1">McrBC 5-methylcytosine restriction system component</fullName>
    </submittedName>
</protein>
<evidence type="ECO:0000313" key="2">
    <source>
        <dbReference type="Proteomes" id="UP000054314"/>
    </source>
</evidence>
<evidence type="ECO:0000313" key="1">
    <source>
        <dbReference type="EMBL" id="KGM14427.1"/>
    </source>
</evidence>
<dbReference type="Pfam" id="PF10117">
    <property type="entry name" value="McrBC"/>
    <property type="match status" value="1"/>
</dbReference>
<dbReference type="RefSeq" id="WP_052104805.1">
    <property type="nucleotide sequence ID" value="NZ_AXCZ01000003.1"/>
</dbReference>
<proteinExistence type="predicted"/>
<name>A0A0A0C333_9CELL</name>
<dbReference type="InterPro" id="IPR019292">
    <property type="entry name" value="McrC"/>
</dbReference>
<gene>
    <name evidence="1" type="ORF">N869_11055</name>
</gene>